<dbReference type="EMBL" id="CM009298">
    <property type="protein sequence ID" value="PNT18754.1"/>
    <property type="molecule type" value="Genomic_DNA"/>
</dbReference>
<dbReference type="AlphaFoldDB" id="B9HQS0"/>
<evidence type="ECO:0000313" key="1">
    <source>
        <dbReference type="EMBL" id="PNT18754.1"/>
    </source>
</evidence>
<dbReference type="HOGENOM" id="CLU_1752841_0_0_1"/>
<dbReference type="InParanoid" id="B9HQS0"/>
<gene>
    <name evidence="1" type="ORF">POPTR_009G001900</name>
</gene>
<keyword evidence="2" id="KW-1185">Reference proteome</keyword>
<dbReference type="Proteomes" id="UP000006729">
    <property type="component" value="Chromosome 9"/>
</dbReference>
<reference evidence="1 2" key="1">
    <citation type="journal article" date="2006" name="Science">
        <title>The genome of black cottonwood, Populus trichocarpa (Torr. &amp; Gray).</title>
        <authorList>
            <person name="Tuskan G.A."/>
            <person name="Difazio S."/>
            <person name="Jansson S."/>
            <person name="Bohlmann J."/>
            <person name="Grigoriev I."/>
            <person name="Hellsten U."/>
            <person name="Putnam N."/>
            <person name="Ralph S."/>
            <person name="Rombauts S."/>
            <person name="Salamov A."/>
            <person name="Schein J."/>
            <person name="Sterck L."/>
            <person name="Aerts A."/>
            <person name="Bhalerao R.R."/>
            <person name="Bhalerao R.P."/>
            <person name="Blaudez D."/>
            <person name="Boerjan W."/>
            <person name="Brun A."/>
            <person name="Brunner A."/>
            <person name="Busov V."/>
            <person name="Campbell M."/>
            <person name="Carlson J."/>
            <person name="Chalot M."/>
            <person name="Chapman J."/>
            <person name="Chen G.L."/>
            <person name="Cooper D."/>
            <person name="Coutinho P.M."/>
            <person name="Couturier J."/>
            <person name="Covert S."/>
            <person name="Cronk Q."/>
            <person name="Cunningham R."/>
            <person name="Davis J."/>
            <person name="Degroeve S."/>
            <person name="Dejardin A."/>
            <person name="Depamphilis C."/>
            <person name="Detter J."/>
            <person name="Dirks B."/>
            <person name="Dubchak I."/>
            <person name="Duplessis S."/>
            <person name="Ehlting J."/>
            <person name="Ellis B."/>
            <person name="Gendler K."/>
            <person name="Goodstein D."/>
            <person name="Gribskov M."/>
            <person name="Grimwood J."/>
            <person name="Groover A."/>
            <person name="Gunter L."/>
            <person name="Hamberger B."/>
            <person name="Heinze B."/>
            <person name="Helariutta Y."/>
            <person name="Henrissat B."/>
            <person name="Holligan D."/>
            <person name="Holt R."/>
            <person name="Huang W."/>
            <person name="Islam-Faridi N."/>
            <person name="Jones S."/>
            <person name="Jones-Rhoades M."/>
            <person name="Jorgensen R."/>
            <person name="Joshi C."/>
            <person name="Kangasjarvi J."/>
            <person name="Karlsson J."/>
            <person name="Kelleher C."/>
            <person name="Kirkpatrick R."/>
            <person name="Kirst M."/>
            <person name="Kohler A."/>
            <person name="Kalluri U."/>
            <person name="Larimer F."/>
            <person name="Leebens-Mack J."/>
            <person name="Leple J.C."/>
            <person name="Locascio P."/>
            <person name="Lou Y."/>
            <person name="Lucas S."/>
            <person name="Martin F."/>
            <person name="Montanini B."/>
            <person name="Napoli C."/>
            <person name="Nelson D.R."/>
            <person name="Nelson C."/>
            <person name="Nieminen K."/>
            <person name="Nilsson O."/>
            <person name="Pereda V."/>
            <person name="Peter G."/>
            <person name="Philippe R."/>
            <person name="Pilate G."/>
            <person name="Poliakov A."/>
            <person name="Razumovskaya J."/>
            <person name="Richardson P."/>
            <person name="Rinaldi C."/>
            <person name="Ritland K."/>
            <person name="Rouze P."/>
            <person name="Ryaboy D."/>
            <person name="Schmutz J."/>
            <person name="Schrader J."/>
            <person name="Segerman B."/>
            <person name="Shin H."/>
            <person name="Siddiqui A."/>
            <person name="Sterky F."/>
            <person name="Terry A."/>
            <person name="Tsai C.J."/>
            <person name="Uberbacher E."/>
            <person name="Unneberg P."/>
            <person name="Vahala J."/>
            <person name="Wall K."/>
            <person name="Wessler S."/>
            <person name="Yang G."/>
            <person name="Yin T."/>
            <person name="Douglas C."/>
            <person name="Marra M."/>
            <person name="Sandberg G."/>
            <person name="Van de Peer Y."/>
            <person name="Rokhsar D."/>
        </authorList>
    </citation>
    <scope>NUCLEOTIDE SEQUENCE [LARGE SCALE GENOMIC DNA]</scope>
    <source>
        <strain evidence="2">cv. Nisqually</strain>
    </source>
</reference>
<evidence type="ECO:0000313" key="2">
    <source>
        <dbReference type="Proteomes" id="UP000006729"/>
    </source>
</evidence>
<accession>B9HQS0</accession>
<sequence>MSTVENALINLVLSEEWGELKKELKKAVTDDDVWEMLNITLMCIKPIWDRIRYCDSNKEVPTTYELTLYYYFDDWLTSLSPGGEERNKPHDDPSVHQAYLNALDRLVRDIKEASEVWRQRSGFISNGGFCDPLRAIKVCRHYHGGSYKV</sequence>
<name>B9HQS0_POPTR</name>
<organism evidence="1 2">
    <name type="scientific">Populus trichocarpa</name>
    <name type="common">Western balsam poplar</name>
    <name type="synonym">Populus balsamifera subsp. trichocarpa</name>
    <dbReference type="NCBI Taxonomy" id="3694"/>
    <lineage>
        <taxon>Eukaryota</taxon>
        <taxon>Viridiplantae</taxon>
        <taxon>Streptophyta</taxon>
        <taxon>Embryophyta</taxon>
        <taxon>Tracheophyta</taxon>
        <taxon>Spermatophyta</taxon>
        <taxon>Magnoliopsida</taxon>
        <taxon>eudicotyledons</taxon>
        <taxon>Gunneridae</taxon>
        <taxon>Pentapetalae</taxon>
        <taxon>rosids</taxon>
        <taxon>fabids</taxon>
        <taxon>Malpighiales</taxon>
        <taxon>Salicaceae</taxon>
        <taxon>Saliceae</taxon>
        <taxon>Populus</taxon>
    </lineage>
</organism>
<protein>
    <submittedName>
        <fullName evidence="1">Uncharacterized protein</fullName>
    </submittedName>
</protein>
<proteinExistence type="predicted"/>